<accession>A0A3S5APH1</accession>
<evidence type="ECO:0000313" key="2">
    <source>
        <dbReference type="Proteomes" id="UP000784294"/>
    </source>
</evidence>
<protein>
    <submittedName>
        <fullName evidence="1">Uncharacterized protein</fullName>
    </submittedName>
</protein>
<dbReference type="Proteomes" id="UP000784294">
    <property type="component" value="Unassembled WGS sequence"/>
</dbReference>
<keyword evidence="2" id="KW-1185">Reference proteome</keyword>
<comment type="caution">
    <text evidence="1">The sequence shown here is derived from an EMBL/GenBank/DDBJ whole genome shotgun (WGS) entry which is preliminary data.</text>
</comment>
<reference evidence="1" key="1">
    <citation type="submission" date="2018-11" db="EMBL/GenBank/DDBJ databases">
        <authorList>
            <consortium name="Pathogen Informatics"/>
        </authorList>
    </citation>
    <scope>NUCLEOTIDE SEQUENCE</scope>
</reference>
<organism evidence="1 2">
    <name type="scientific">Protopolystoma xenopodis</name>
    <dbReference type="NCBI Taxonomy" id="117903"/>
    <lineage>
        <taxon>Eukaryota</taxon>
        <taxon>Metazoa</taxon>
        <taxon>Spiralia</taxon>
        <taxon>Lophotrochozoa</taxon>
        <taxon>Platyhelminthes</taxon>
        <taxon>Monogenea</taxon>
        <taxon>Polyopisthocotylea</taxon>
        <taxon>Polystomatidea</taxon>
        <taxon>Polystomatidae</taxon>
        <taxon>Protopolystoma</taxon>
    </lineage>
</organism>
<dbReference type="AlphaFoldDB" id="A0A3S5APH1"/>
<dbReference type="EMBL" id="CAAALY010072716">
    <property type="protein sequence ID" value="VEL25266.1"/>
    <property type="molecule type" value="Genomic_DNA"/>
</dbReference>
<sequence length="220" mass="25227">MCISEDVIPNLVSFLVRLVSRQEQPINLLDFLFRVLLFRRPPLQEPEVTEIVNPLFSMELASTHTKVLTNVNKQKQFLEWIISPIKACYGSRSENAIMAAFVLPYVRVIDVISTYLRLRDIPSESSDIQVPKDVFHTLLLLLRSHSHQIRLHALRILIAFNDILHLSLSDPVLRRCLAIERIKLTPQRTREFISEVGNLHAGREEITGSSSTAQASYYLI</sequence>
<proteinExistence type="predicted"/>
<gene>
    <name evidence="1" type="ORF">PXEA_LOCUS18706</name>
</gene>
<name>A0A3S5APH1_9PLAT</name>
<evidence type="ECO:0000313" key="1">
    <source>
        <dbReference type="EMBL" id="VEL25266.1"/>
    </source>
</evidence>